<comment type="caution">
    <text evidence="8">The sequence shown here is derived from an EMBL/GenBank/DDBJ whole genome shotgun (WGS) entry which is preliminary data.</text>
</comment>
<feature type="transmembrane region" description="Helical" evidence="7">
    <location>
        <begin position="156"/>
        <end position="189"/>
    </location>
</feature>
<feature type="transmembrane region" description="Helical" evidence="7">
    <location>
        <begin position="264"/>
        <end position="286"/>
    </location>
</feature>
<protein>
    <submittedName>
        <fullName evidence="8">Chromate transporter</fullName>
    </submittedName>
</protein>
<keyword evidence="6 7" id="KW-0472">Membrane</keyword>
<keyword evidence="9" id="KW-1185">Reference proteome</keyword>
<evidence type="ECO:0000256" key="1">
    <source>
        <dbReference type="ARBA" id="ARBA00004651"/>
    </source>
</evidence>
<feature type="transmembrane region" description="Helical" evidence="7">
    <location>
        <begin position="379"/>
        <end position="395"/>
    </location>
</feature>
<comment type="subcellular location">
    <subcellularLocation>
        <location evidence="1">Cell membrane</location>
        <topology evidence="1">Multi-pass membrane protein</topology>
    </subcellularLocation>
</comment>
<dbReference type="InterPro" id="IPR003370">
    <property type="entry name" value="Chromate_transpt"/>
</dbReference>
<evidence type="ECO:0000313" key="9">
    <source>
        <dbReference type="Proteomes" id="UP000197446"/>
    </source>
</evidence>
<feature type="transmembrane region" description="Helical" evidence="7">
    <location>
        <begin position="64"/>
        <end position="85"/>
    </location>
</feature>
<organism evidence="8 9">
    <name type="scientific">Roseateles puraquae</name>
    <dbReference type="NCBI Taxonomy" id="431059"/>
    <lineage>
        <taxon>Bacteria</taxon>
        <taxon>Pseudomonadati</taxon>
        <taxon>Pseudomonadota</taxon>
        <taxon>Betaproteobacteria</taxon>
        <taxon>Burkholderiales</taxon>
        <taxon>Sphaerotilaceae</taxon>
        <taxon>Roseateles</taxon>
    </lineage>
</organism>
<dbReference type="RefSeq" id="WP_088484434.1">
    <property type="nucleotide sequence ID" value="NZ_NISI01000006.1"/>
</dbReference>
<feature type="transmembrane region" description="Helical" evidence="7">
    <location>
        <begin position="230"/>
        <end position="252"/>
    </location>
</feature>
<dbReference type="PANTHER" id="PTHR33567:SF3">
    <property type="entry name" value="CHROMATE ION TRANSPORTER (EUROFUNG)"/>
    <property type="match status" value="1"/>
</dbReference>
<dbReference type="OrthoDB" id="8969999at2"/>
<dbReference type="PIRSF" id="PIRSF004810">
    <property type="entry name" value="ChrA"/>
    <property type="match status" value="1"/>
</dbReference>
<dbReference type="InterPro" id="IPR014047">
    <property type="entry name" value="Chr_Tranpt_l_chain"/>
</dbReference>
<feature type="transmembrane region" description="Helical" evidence="7">
    <location>
        <begin position="91"/>
        <end position="114"/>
    </location>
</feature>
<reference evidence="8 9" key="1">
    <citation type="journal article" date="2007" name="Int. J. Syst. Evol. Microbiol.">
        <title>Description of Pelomonas aquatica sp. nov. and Pelomonas puraquae sp. nov., isolated from industrial and haemodialysis water.</title>
        <authorList>
            <person name="Gomila M."/>
            <person name="Bowien B."/>
            <person name="Falsen E."/>
            <person name="Moore E.R."/>
            <person name="Lalucat J."/>
        </authorList>
    </citation>
    <scope>NUCLEOTIDE SEQUENCE [LARGE SCALE GENOMIC DNA]</scope>
    <source>
        <strain evidence="8 9">CCUG 52769</strain>
    </source>
</reference>
<accession>A0A254N5G9</accession>
<name>A0A254N5G9_9BURK</name>
<evidence type="ECO:0000256" key="4">
    <source>
        <dbReference type="ARBA" id="ARBA00022692"/>
    </source>
</evidence>
<feature type="transmembrane region" description="Helical" evidence="7">
    <location>
        <begin position="292"/>
        <end position="314"/>
    </location>
</feature>
<keyword evidence="4 7" id="KW-0812">Transmembrane</keyword>
<dbReference type="PANTHER" id="PTHR33567">
    <property type="entry name" value="CHROMATE ION TRANSPORTER (EUROFUNG)"/>
    <property type="match status" value="1"/>
</dbReference>
<keyword evidence="5 7" id="KW-1133">Transmembrane helix</keyword>
<evidence type="ECO:0000256" key="7">
    <source>
        <dbReference type="SAM" id="Phobius"/>
    </source>
</evidence>
<sequence length="398" mass="42464">MNETIPAAAISSGAPRSYTLWQLVAYFLRLGALGFGGPVALAGHMDRDLVERRQWFTEADYKEGLALAQLAPGPLAAQLAIYLGFVHYSFLGATLVGLAFVLPSFLMVIGLGWAYTHFGGLGWMQAVFYGVSSAVIGIIAVSTWKLSTKNIGKDKLQWAIFAVAAAVTIITQSEELWLFLGAGVLVWLLRAPPKFIKPSSTLHSSAIPLLALLGLSNVDWTKLWQITKYFFYAGSFVFGSGLAIVPFLYSGVVKEYGWLTDHQFLDAVAVAMITPGPVVITTGFIGFLVADFWGAVAAALATFLPCYLFTVLPAPYFKKYGKKPGIVAFVDGVTAAAIGSLAGAVVVIGVRSIKDVPTALLALGTAALLWKFKKLPEPIVVAAAALIGLVVYPLVTHS</sequence>
<proteinExistence type="inferred from homology"/>
<feature type="transmembrane region" description="Helical" evidence="7">
    <location>
        <begin position="326"/>
        <end position="350"/>
    </location>
</feature>
<dbReference type="GO" id="GO:0005886">
    <property type="term" value="C:plasma membrane"/>
    <property type="evidence" value="ECO:0007669"/>
    <property type="project" value="UniProtKB-SubCell"/>
</dbReference>
<dbReference type="Proteomes" id="UP000197446">
    <property type="component" value="Unassembled WGS sequence"/>
</dbReference>
<evidence type="ECO:0000313" key="8">
    <source>
        <dbReference type="EMBL" id="OWR03289.1"/>
    </source>
</evidence>
<dbReference type="AlphaFoldDB" id="A0A254N5G9"/>
<evidence type="ECO:0000256" key="6">
    <source>
        <dbReference type="ARBA" id="ARBA00023136"/>
    </source>
</evidence>
<feature type="transmembrane region" description="Helical" evidence="7">
    <location>
        <begin position="201"/>
        <end position="218"/>
    </location>
</feature>
<dbReference type="NCBIfam" id="TIGR00937">
    <property type="entry name" value="2A51"/>
    <property type="match status" value="1"/>
</dbReference>
<feature type="transmembrane region" description="Helical" evidence="7">
    <location>
        <begin position="20"/>
        <end position="43"/>
    </location>
</feature>
<comment type="similarity">
    <text evidence="2">Belongs to the chromate ion transporter (CHR) (TC 2.A.51) family.</text>
</comment>
<dbReference type="EMBL" id="NISI01000006">
    <property type="protein sequence ID" value="OWR03289.1"/>
    <property type="molecule type" value="Genomic_DNA"/>
</dbReference>
<evidence type="ECO:0000256" key="2">
    <source>
        <dbReference type="ARBA" id="ARBA00005262"/>
    </source>
</evidence>
<dbReference type="Pfam" id="PF02417">
    <property type="entry name" value="Chromate_transp"/>
    <property type="match status" value="2"/>
</dbReference>
<feature type="transmembrane region" description="Helical" evidence="7">
    <location>
        <begin position="126"/>
        <end position="144"/>
    </location>
</feature>
<dbReference type="GO" id="GO:0015109">
    <property type="term" value="F:chromate transmembrane transporter activity"/>
    <property type="evidence" value="ECO:0007669"/>
    <property type="project" value="InterPro"/>
</dbReference>
<keyword evidence="3" id="KW-1003">Cell membrane</keyword>
<gene>
    <name evidence="8" type="ORF">CDO81_17185</name>
</gene>
<evidence type="ECO:0000256" key="3">
    <source>
        <dbReference type="ARBA" id="ARBA00022475"/>
    </source>
</evidence>
<evidence type="ECO:0000256" key="5">
    <source>
        <dbReference type="ARBA" id="ARBA00022989"/>
    </source>
</evidence>